<comment type="caution">
    <text evidence="1">The sequence shown here is derived from an EMBL/GenBank/DDBJ whole genome shotgun (WGS) entry which is preliminary data.</text>
</comment>
<proteinExistence type="predicted"/>
<gene>
    <name evidence="1" type="ORF">OUZ56_018406</name>
</gene>
<keyword evidence="2" id="KW-1185">Reference proteome</keyword>
<evidence type="ECO:0000313" key="2">
    <source>
        <dbReference type="Proteomes" id="UP001234178"/>
    </source>
</evidence>
<reference evidence="1 2" key="1">
    <citation type="journal article" date="2023" name="Nucleic Acids Res.">
        <title>The hologenome of Daphnia magna reveals possible DNA methylation and microbiome-mediated evolution of the host genome.</title>
        <authorList>
            <person name="Chaturvedi A."/>
            <person name="Li X."/>
            <person name="Dhandapani V."/>
            <person name="Marshall H."/>
            <person name="Kissane S."/>
            <person name="Cuenca-Cambronero M."/>
            <person name="Asole G."/>
            <person name="Calvet F."/>
            <person name="Ruiz-Romero M."/>
            <person name="Marangio P."/>
            <person name="Guigo R."/>
            <person name="Rago D."/>
            <person name="Mirbahai L."/>
            <person name="Eastwood N."/>
            <person name="Colbourne J.K."/>
            <person name="Zhou J."/>
            <person name="Mallon E."/>
            <person name="Orsini L."/>
        </authorList>
    </citation>
    <scope>NUCLEOTIDE SEQUENCE [LARGE SCALE GENOMIC DNA]</scope>
    <source>
        <strain evidence="1">LRV0_1</strain>
    </source>
</reference>
<dbReference type="EMBL" id="JAOYFB010000003">
    <property type="protein sequence ID" value="KAK4009290.1"/>
    <property type="molecule type" value="Genomic_DNA"/>
</dbReference>
<sequence>MVGYGSAYFSTFHNIIDIKIPTTNGLYHNDATNLCKQWRIGGYKEAASCTEKQSYGLKASLDGRISSHSTQKTEGGYSSVNDDVINSLRNLYNKSNYSDWDFKLNFYQILFNIFISRLIFRNHITLSNHS</sequence>
<accession>A0ABQ9Z8R8</accession>
<name>A0ABQ9Z8R8_9CRUS</name>
<protein>
    <submittedName>
        <fullName evidence="1">Uncharacterized protein</fullName>
    </submittedName>
</protein>
<organism evidence="1 2">
    <name type="scientific">Daphnia magna</name>
    <dbReference type="NCBI Taxonomy" id="35525"/>
    <lineage>
        <taxon>Eukaryota</taxon>
        <taxon>Metazoa</taxon>
        <taxon>Ecdysozoa</taxon>
        <taxon>Arthropoda</taxon>
        <taxon>Crustacea</taxon>
        <taxon>Branchiopoda</taxon>
        <taxon>Diplostraca</taxon>
        <taxon>Cladocera</taxon>
        <taxon>Anomopoda</taxon>
        <taxon>Daphniidae</taxon>
        <taxon>Daphnia</taxon>
    </lineage>
</organism>
<dbReference type="Proteomes" id="UP001234178">
    <property type="component" value="Unassembled WGS sequence"/>
</dbReference>
<evidence type="ECO:0000313" key="1">
    <source>
        <dbReference type="EMBL" id="KAK4009290.1"/>
    </source>
</evidence>